<evidence type="ECO:0000256" key="3">
    <source>
        <dbReference type="ARBA" id="ARBA00022833"/>
    </source>
</evidence>
<dbReference type="PANTHER" id="PTHR46600">
    <property type="entry name" value="THAP DOMAIN-CONTAINING"/>
    <property type="match status" value="1"/>
</dbReference>
<evidence type="ECO:0000256" key="2">
    <source>
        <dbReference type="ARBA" id="ARBA00022771"/>
    </source>
</evidence>
<name>A0AAE1E2M0_9GAST</name>
<feature type="region of interest" description="Disordered" evidence="6">
    <location>
        <begin position="265"/>
        <end position="290"/>
    </location>
</feature>
<evidence type="ECO:0000259" key="7">
    <source>
        <dbReference type="PROSITE" id="PS50950"/>
    </source>
</evidence>
<feature type="compositionally biased region" description="Basic and acidic residues" evidence="6">
    <location>
        <begin position="276"/>
        <end position="290"/>
    </location>
</feature>
<evidence type="ECO:0000256" key="1">
    <source>
        <dbReference type="ARBA" id="ARBA00022723"/>
    </source>
</evidence>
<dbReference type="InterPro" id="IPR026516">
    <property type="entry name" value="THAP1/10"/>
</dbReference>
<dbReference type="GO" id="GO:0008270">
    <property type="term" value="F:zinc ion binding"/>
    <property type="evidence" value="ECO:0007669"/>
    <property type="project" value="UniProtKB-KW"/>
</dbReference>
<gene>
    <name evidence="8" type="ORF">RRG08_004438</name>
</gene>
<dbReference type="SMART" id="SM00980">
    <property type="entry name" value="THAP"/>
    <property type="match status" value="1"/>
</dbReference>
<keyword evidence="4 5" id="KW-0238">DNA-binding</keyword>
<feature type="compositionally biased region" description="Polar residues" evidence="6">
    <location>
        <begin position="131"/>
        <end position="158"/>
    </location>
</feature>
<dbReference type="AlphaFoldDB" id="A0AAE1E2M0"/>
<keyword evidence="1" id="KW-0479">Metal-binding</keyword>
<dbReference type="GO" id="GO:0043565">
    <property type="term" value="F:sequence-specific DNA binding"/>
    <property type="evidence" value="ECO:0007669"/>
    <property type="project" value="InterPro"/>
</dbReference>
<evidence type="ECO:0000256" key="5">
    <source>
        <dbReference type="PROSITE-ProRule" id="PRU00309"/>
    </source>
</evidence>
<proteinExistence type="predicted"/>
<keyword evidence="9" id="KW-1185">Reference proteome</keyword>
<sequence length="290" mass="33341">MDETIENPIIVDVTKKRKRQQTSQWCSAINCKNSRYKNPELSFFRFPRDEERCKRWVENCRREDLADKSATHLRESNVLCAIHFEDSQFTSLKKNRIKPLKAVPTLFDVPNPPALLDIKKSARGLPPEPVQPSSLSRGSTNRQKQQHKSSTLGPFTPTTVDKKKMTCLRKKVECQRKMIKRLRAKLMQVPTGRKTAKLEVRTIKLLSAKYLPSEVHSFFCSQLDMSLMKGKRWKPSAKDQALSLYAASPEAYRVLQKQFALPSTRTLRRVTRTGGRHQDSASDKVGHQHP</sequence>
<keyword evidence="3" id="KW-0862">Zinc</keyword>
<feature type="domain" description="THAP-type" evidence="7">
    <location>
        <begin position="21"/>
        <end position="107"/>
    </location>
</feature>
<organism evidence="8 9">
    <name type="scientific">Elysia crispata</name>
    <name type="common">lettuce slug</name>
    <dbReference type="NCBI Taxonomy" id="231223"/>
    <lineage>
        <taxon>Eukaryota</taxon>
        <taxon>Metazoa</taxon>
        <taxon>Spiralia</taxon>
        <taxon>Lophotrochozoa</taxon>
        <taxon>Mollusca</taxon>
        <taxon>Gastropoda</taxon>
        <taxon>Heterobranchia</taxon>
        <taxon>Euthyneura</taxon>
        <taxon>Panpulmonata</taxon>
        <taxon>Sacoglossa</taxon>
        <taxon>Placobranchoidea</taxon>
        <taxon>Plakobranchidae</taxon>
        <taxon>Elysia</taxon>
    </lineage>
</organism>
<dbReference type="PROSITE" id="PS50950">
    <property type="entry name" value="ZF_THAP"/>
    <property type="match status" value="1"/>
</dbReference>
<dbReference type="Proteomes" id="UP001283361">
    <property type="component" value="Unassembled WGS sequence"/>
</dbReference>
<dbReference type="SMART" id="SM00692">
    <property type="entry name" value="DM3"/>
    <property type="match status" value="1"/>
</dbReference>
<evidence type="ECO:0000313" key="8">
    <source>
        <dbReference type="EMBL" id="KAK3791687.1"/>
    </source>
</evidence>
<feature type="region of interest" description="Disordered" evidence="6">
    <location>
        <begin position="117"/>
        <end position="158"/>
    </location>
</feature>
<dbReference type="Pfam" id="PF12017">
    <property type="entry name" value="Tnp_P_element"/>
    <property type="match status" value="1"/>
</dbReference>
<evidence type="ECO:0000256" key="6">
    <source>
        <dbReference type="SAM" id="MobiDB-lite"/>
    </source>
</evidence>
<dbReference type="Pfam" id="PF05485">
    <property type="entry name" value="THAP"/>
    <property type="match status" value="1"/>
</dbReference>
<dbReference type="InterPro" id="IPR006612">
    <property type="entry name" value="THAP_Znf"/>
</dbReference>
<dbReference type="PANTHER" id="PTHR46600:SF11">
    <property type="entry name" value="THAP DOMAIN-CONTAINING PROTEIN 10"/>
    <property type="match status" value="1"/>
</dbReference>
<dbReference type="InterPro" id="IPR021896">
    <property type="entry name" value="THAP9-like_HTH"/>
</dbReference>
<accession>A0AAE1E2M0</accession>
<keyword evidence="2 5" id="KW-0863">Zinc-finger</keyword>
<protein>
    <recommendedName>
        <fullName evidence="7">THAP-type domain-containing protein</fullName>
    </recommendedName>
</protein>
<evidence type="ECO:0000313" key="9">
    <source>
        <dbReference type="Proteomes" id="UP001283361"/>
    </source>
</evidence>
<evidence type="ECO:0000256" key="4">
    <source>
        <dbReference type="ARBA" id="ARBA00023125"/>
    </source>
</evidence>
<dbReference type="SUPFAM" id="SSF57716">
    <property type="entry name" value="Glucocorticoid receptor-like (DNA-binding domain)"/>
    <property type="match status" value="1"/>
</dbReference>
<dbReference type="EMBL" id="JAWDGP010001453">
    <property type="protein sequence ID" value="KAK3791687.1"/>
    <property type="molecule type" value="Genomic_DNA"/>
</dbReference>
<feature type="compositionally biased region" description="Basic residues" evidence="6">
    <location>
        <begin position="266"/>
        <end position="275"/>
    </location>
</feature>
<comment type="caution">
    <text evidence="8">The sequence shown here is derived from an EMBL/GenBank/DDBJ whole genome shotgun (WGS) entry which is preliminary data.</text>
</comment>
<reference evidence="8" key="1">
    <citation type="journal article" date="2023" name="G3 (Bethesda)">
        <title>A reference genome for the long-term kleptoplast-retaining sea slug Elysia crispata morphotype clarki.</title>
        <authorList>
            <person name="Eastman K.E."/>
            <person name="Pendleton A.L."/>
            <person name="Shaikh M.A."/>
            <person name="Suttiyut T."/>
            <person name="Ogas R."/>
            <person name="Tomko P."/>
            <person name="Gavelis G."/>
            <person name="Widhalm J.R."/>
            <person name="Wisecaver J.H."/>
        </authorList>
    </citation>
    <scope>NUCLEOTIDE SEQUENCE</scope>
    <source>
        <strain evidence="8">ECLA1</strain>
    </source>
</reference>